<gene>
    <name evidence="1" type="ORF">NDU88_005095</name>
</gene>
<organism evidence="1 2">
    <name type="scientific">Pleurodeles waltl</name>
    <name type="common">Iberian ribbed newt</name>
    <dbReference type="NCBI Taxonomy" id="8319"/>
    <lineage>
        <taxon>Eukaryota</taxon>
        <taxon>Metazoa</taxon>
        <taxon>Chordata</taxon>
        <taxon>Craniata</taxon>
        <taxon>Vertebrata</taxon>
        <taxon>Euteleostomi</taxon>
        <taxon>Amphibia</taxon>
        <taxon>Batrachia</taxon>
        <taxon>Caudata</taxon>
        <taxon>Salamandroidea</taxon>
        <taxon>Salamandridae</taxon>
        <taxon>Pleurodelinae</taxon>
        <taxon>Pleurodeles</taxon>
    </lineage>
</organism>
<comment type="caution">
    <text evidence="1">The sequence shown here is derived from an EMBL/GenBank/DDBJ whole genome shotgun (WGS) entry which is preliminary data.</text>
</comment>
<dbReference type="EMBL" id="JANPWB010000002">
    <property type="protein sequence ID" value="KAJ1209722.1"/>
    <property type="molecule type" value="Genomic_DNA"/>
</dbReference>
<name>A0AAV7W753_PLEWA</name>
<accession>A0AAV7W753</accession>
<protein>
    <submittedName>
        <fullName evidence="1">Uncharacterized protein</fullName>
    </submittedName>
</protein>
<evidence type="ECO:0000313" key="1">
    <source>
        <dbReference type="EMBL" id="KAJ1209722.1"/>
    </source>
</evidence>
<proteinExistence type="predicted"/>
<dbReference type="Proteomes" id="UP001066276">
    <property type="component" value="Chromosome 1_2"/>
</dbReference>
<reference evidence="1" key="1">
    <citation type="journal article" date="2022" name="bioRxiv">
        <title>Sequencing and chromosome-scale assembly of the giantPleurodeles waltlgenome.</title>
        <authorList>
            <person name="Brown T."/>
            <person name="Elewa A."/>
            <person name="Iarovenko S."/>
            <person name="Subramanian E."/>
            <person name="Araus A.J."/>
            <person name="Petzold A."/>
            <person name="Susuki M."/>
            <person name="Suzuki K.-i.T."/>
            <person name="Hayashi T."/>
            <person name="Toyoda A."/>
            <person name="Oliveira C."/>
            <person name="Osipova E."/>
            <person name="Leigh N.D."/>
            <person name="Simon A."/>
            <person name="Yun M.H."/>
        </authorList>
    </citation>
    <scope>NUCLEOTIDE SEQUENCE</scope>
    <source>
        <strain evidence="1">20211129_DDA</strain>
        <tissue evidence="1">Liver</tissue>
    </source>
</reference>
<dbReference type="AlphaFoldDB" id="A0AAV7W753"/>
<keyword evidence="2" id="KW-1185">Reference proteome</keyword>
<sequence length="170" mass="18823">MAFATARLMNQSHASPSVSRHNTLVSCVPQQHSRCESRFPGLRHQFCYVGDSAIGDAQWFVLIVNTGPFSRYCSPHNAPPNAPSHFPWRNRKPLLTCVKHSPLGAWLGEASCRQQFLLVAATLNLLVYSAFWSGSSQSFGEGYRHFGVVSWAPFSPDALLHLSCVSDCDE</sequence>
<evidence type="ECO:0000313" key="2">
    <source>
        <dbReference type="Proteomes" id="UP001066276"/>
    </source>
</evidence>